<feature type="transmembrane region" description="Helical" evidence="7">
    <location>
        <begin position="7"/>
        <end position="26"/>
    </location>
</feature>
<name>A0ABP9STA0_9ACTN</name>
<keyword evidence="3 7" id="KW-1003">Cell membrane</keyword>
<keyword evidence="5 7" id="KW-1133">Transmembrane helix</keyword>
<evidence type="ECO:0000256" key="6">
    <source>
        <dbReference type="ARBA" id="ARBA00023136"/>
    </source>
</evidence>
<dbReference type="Proteomes" id="UP001501570">
    <property type="component" value="Unassembled WGS sequence"/>
</dbReference>
<feature type="transmembrane region" description="Helical" evidence="7">
    <location>
        <begin position="168"/>
        <end position="188"/>
    </location>
</feature>
<evidence type="ECO:0000313" key="9">
    <source>
        <dbReference type="EMBL" id="GAA5201027.1"/>
    </source>
</evidence>
<accession>A0ABP9STA0</accession>
<comment type="similarity">
    <text evidence="2 7">Belongs to the DedA family.</text>
</comment>
<dbReference type="InterPro" id="IPR032816">
    <property type="entry name" value="VTT_dom"/>
</dbReference>
<evidence type="ECO:0000256" key="3">
    <source>
        <dbReference type="ARBA" id="ARBA00022475"/>
    </source>
</evidence>
<protein>
    <recommendedName>
        <fullName evidence="8">VTT domain-containing protein</fullName>
    </recommendedName>
</protein>
<comment type="subcellular location">
    <subcellularLocation>
        <location evidence="1 7">Cell membrane</location>
        <topology evidence="1 7">Multi-pass membrane protein</topology>
    </subcellularLocation>
</comment>
<dbReference type="Pfam" id="PF09335">
    <property type="entry name" value="VTT_dom"/>
    <property type="match status" value="1"/>
</dbReference>
<evidence type="ECO:0000256" key="5">
    <source>
        <dbReference type="ARBA" id="ARBA00022989"/>
    </source>
</evidence>
<feature type="transmembrane region" description="Helical" evidence="7">
    <location>
        <begin position="134"/>
        <end position="156"/>
    </location>
</feature>
<organism evidence="9 10">
    <name type="scientific">Rugosimonospora acidiphila</name>
    <dbReference type="NCBI Taxonomy" id="556531"/>
    <lineage>
        <taxon>Bacteria</taxon>
        <taxon>Bacillati</taxon>
        <taxon>Actinomycetota</taxon>
        <taxon>Actinomycetes</taxon>
        <taxon>Micromonosporales</taxon>
        <taxon>Micromonosporaceae</taxon>
        <taxon>Rugosimonospora</taxon>
    </lineage>
</organism>
<dbReference type="PANTHER" id="PTHR30353:SF0">
    <property type="entry name" value="TRANSMEMBRANE PROTEIN"/>
    <property type="match status" value="1"/>
</dbReference>
<evidence type="ECO:0000256" key="1">
    <source>
        <dbReference type="ARBA" id="ARBA00004651"/>
    </source>
</evidence>
<comment type="caution">
    <text evidence="9">The sequence shown here is derived from an EMBL/GenBank/DDBJ whole genome shotgun (WGS) entry which is preliminary data.</text>
</comment>
<evidence type="ECO:0000256" key="2">
    <source>
        <dbReference type="ARBA" id="ARBA00010792"/>
    </source>
</evidence>
<keyword evidence="6 7" id="KW-0472">Membrane</keyword>
<dbReference type="PANTHER" id="PTHR30353">
    <property type="entry name" value="INNER MEMBRANE PROTEIN DEDA-RELATED"/>
    <property type="match status" value="1"/>
</dbReference>
<evidence type="ECO:0000256" key="7">
    <source>
        <dbReference type="RuleBase" id="RU367016"/>
    </source>
</evidence>
<dbReference type="InterPro" id="IPR032818">
    <property type="entry name" value="DedA-like"/>
</dbReference>
<keyword evidence="10" id="KW-1185">Reference proteome</keyword>
<evidence type="ECO:0000313" key="10">
    <source>
        <dbReference type="Proteomes" id="UP001501570"/>
    </source>
</evidence>
<feature type="domain" description="VTT" evidence="8">
    <location>
        <begin position="27"/>
        <end position="154"/>
    </location>
</feature>
<feature type="transmembrane region" description="Helical" evidence="7">
    <location>
        <begin position="53"/>
        <end position="74"/>
    </location>
</feature>
<dbReference type="EMBL" id="BAABJQ010000047">
    <property type="protein sequence ID" value="GAA5201027.1"/>
    <property type="molecule type" value="Genomic_DNA"/>
</dbReference>
<evidence type="ECO:0000259" key="8">
    <source>
        <dbReference type="Pfam" id="PF09335"/>
    </source>
</evidence>
<proteinExistence type="inferred from homology"/>
<sequence>MLRSFGLIGVFAILFAETGLLIGFFLPGDGLLFLTGIVAAGASDQIAGVSLPLPALLVGAPLSAIAGAQVGYLLGRGAARRLGRGRHRDRLDRGERYLARYGIGKALVLARFAGVIRTAINPAAGALRVSPRRFLLWNIAGALLWTDGVILAGYGFGASVPFDIDALLTPLTIAIMVVATVPALVAYLRRPRVSLPTTEQDDRATHLHRALDADATEPRALLTAAEATAAGHLLDQVAAAYPLGPTRELAGALSSRLRDRIGAGR</sequence>
<keyword evidence="4 7" id="KW-0812">Transmembrane</keyword>
<gene>
    <name evidence="9" type="ORF">GCM10023322_80200</name>
</gene>
<reference evidence="10" key="1">
    <citation type="journal article" date="2019" name="Int. J. Syst. Evol. Microbiol.">
        <title>The Global Catalogue of Microorganisms (GCM) 10K type strain sequencing project: providing services to taxonomists for standard genome sequencing and annotation.</title>
        <authorList>
            <consortium name="The Broad Institute Genomics Platform"/>
            <consortium name="The Broad Institute Genome Sequencing Center for Infectious Disease"/>
            <person name="Wu L."/>
            <person name="Ma J."/>
        </authorList>
    </citation>
    <scope>NUCLEOTIDE SEQUENCE [LARGE SCALE GENOMIC DNA]</scope>
    <source>
        <strain evidence="10">JCM 18304</strain>
    </source>
</reference>
<evidence type="ECO:0000256" key="4">
    <source>
        <dbReference type="ARBA" id="ARBA00022692"/>
    </source>
</evidence>